<dbReference type="Proteomes" id="UP000187464">
    <property type="component" value="Chromosome I"/>
</dbReference>
<dbReference type="InterPro" id="IPR024618">
    <property type="entry name" value="DUF3857"/>
</dbReference>
<evidence type="ECO:0000313" key="3">
    <source>
        <dbReference type="Proteomes" id="UP000187464"/>
    </source>
</evidence>
<dbReference type="Gene3D" id="2.60.40.3140">
    <property type="match status" value="1"/>
</dbReference>
<dbReference type="RefSeq" id="WP_232001475.1">
    <property type="nucleotide sequence ID" value="NZ_LT605205.1"/>
</dbReference>
<dbReference type="AlphaFoldDB" id="A0A1R3TBN7"/>
<proteinExistence type="predicted"/>
<dbReference type="STRING" id="1642647.PSM36_3231"/>
<organism evidence="2 3">
    <name type="scientific">Proteiniphilum saccharofermentans</name>
    <dbReference type="NCBI Taxonomy" id="1642647"/>
    <lineage>
        <taxon>Bacteria</taxon>
        <taxon>Pseudomonadati</taxon>
        <taxon>Bacteroidota</taxon>
        <taxon>Bacteroidia</taxon>
        <taxon>Bacteroidales</taxon>
        <taxon>Dysgonomonadaceae</taxon>
        <taxon>Proteiniphilum</taxon>
    </lineage>
</organism>
<sequence length="455" mass="52891">MGFAQEEKYSLDFGRVTQYEMVMKEYENDPDADAVILYNQGEYFYSGNYEQDGFLLRMKKQIKIKILKQSGVQYANFEIPIFNGNSGWESIESIEGTTYNIDQGFTQTKLETRNIFEEKVDDDVRVKKIALSDVRPGSVIELSYTIVTPYFFNMRRWYFQQKIPVIFSHLKYKAIPYYEYVYILKGTDKLDIFTATTPSSEIQFRNLRYREVIYNFGMNNLPAFKDEEFISSIDDYMININFQLSKFHHPNGGSRDIMTTWPAMCDEFLKNDYFGKYIKDVEKQASKIMSGIELKDKSAQEKIEIITEFVKSKYRWNGFSGKFADVNLKDFLKQQSGNTGNINLLLAGLLKSEGIEAYPVILSTRGNGTISFSHPFQHFFNYVIVLVEIDNRIILLDATDPLLYYAVLPEKCMNVEGLVIKPQSEEWITIQQKTSSTLQKNLKSEINPETNAFRI</sequence>
<keyword evidence="3" id="KW-1185">Reference proteome</keyword>
<evidence type="ECO:0000313" key="2">
    <source>
        <dbReference type="EMBL" id="SCD22017.1"/>
    </source>
</evidence>
<evidence type="ECO:0000259" key="1">
    <source>
        <dbReference type="Pfam" id="PF12969"/>
    </source>
</evidence>
<dbReference type="KEGG" id="psac:PSM36_3231"/>
<dbReference type="EMBL" id="LT605205">
    <property type="protein sequence ID" value="SCD22017.1"/>
    <property type="molecule type" value="Genomic_DNA"/>
</dbReference>
<reference evidence="2 3" key="1">
    <citation type="submission" date="2016-08" db="EMBL/GenBank/DDBJ databases">
        <authorList>
            <person name="Seilhamer J.J."/>
        </authorList>
    </citation>
    <scope>NUCLEOTIDE SEQUENCE [LARGE SCALE GENOMIC DNA]</scope>
    <source>
        <strain evidence="2">M3/6</strain>
    </source>
</reference>
<name>A0A1R3TBN7_9BACT</name>
<gene>
    <name evidence="2" type="ORF">PSM36_3231</name>
</gene>
<protein>
    <recommendedName>
        <fullName evidence="1">DUF3857 domain-containing protein</fullName>
    </recommendedName>
</protein>
<feature type="domain" description="DUF3857" evidence="1">
    <location>
        <begin position="64"/>
        <end position="223"/>
    </location>
</feature>
<accession>A0A1R3TBN7</accession>
<dbReference type="Gene3D" id="3.10.620.30">
    <property type="match status" value="1"/>
</dbReference>
<dbReference type="Pfam" id="PF12969">
    <property type="entry name" value="DUF3857"/>
    <property type="match status" value="1"/>
</dbReference>